<reference evidence="1 2" key="1">
    <citation type="submission" date="2019-09" db="EMBL/GenBank/DDBJ databases">
        <title>Actinomadura physcomitrii sp. nov., a novel actinomycete isolated from moss [Physcomitrium sphaericum (Ludw) Fuernr].</title>
        <authorList>
            <person name="Zhuang X."/>
            <person name="Liu C."/>
        </authorList>
    </citation>
    <scope>NUCLEOTIDE SEQUENCE [LARGE SCALE GENOMIC DNA]</scope>
    <source>
        <strain evidence="1 2">HMC1</strain>
    </source>
</reference>
<sequence>MQFHPRDRVLDTAHAWTTGLSSTGTVVSVDASGGVYVDWDGEGVDLIPMDPVRLVLETCPQS</sequence>
<evidence type="ECO:0000313" key="1">
    <source>
        <dbReference type="EMBL" id="KAB2347370.1"/>
    </source>
</evidence>
<dbReference type="AlphaFoldDB" id="A0A6H9YT79"/>
<gene>
    <name evidence="1" type="ORF">F8566_20370</name>
</gene>
<accession>A0A6H9YT79</accession>
<protein>
    <recommendedName>
        <fullName evidence="3">DUF4314 domain-containing protein</fullName>
    </recommendedName>
</protein>
<evidence type="ECO:0000313" key="2">
    <source>
        <dbReference type="Proteomes" id="UP000468735"/>
    </source>
</evidence>
<evidence type="ECO:0008006" key="3">
    <source>
        <dbReference type="Google" id="ProtNLM"/>
    </source>
</evidence>
<name>A0A6H9YT79_9ACTN</name>
<dbReference type="RefSeq" id="WP_151562145.1">
    <property type="nucleotide sequence ID" value="NZ_WBMT01000009.1"/>
</dbReference>
<keyword evidence="2" id="KW-1185">Reference proteome</keyword>
<dbReference type="EMBL" id="WBMT01000009">
    <property type="protein sequence ID" value="KAB2347370.1"/>
    <property type="molecule type" value="Genomic_DNA"/>
</dbReference>
<organism evidence="1 2">
    <name type="scientific">Actinomadura rudentiformis</name>
    <dbReference type="NCBI Taxonomy" id="359158"/>
    <lineage>
        <taxon>Bacteria</taxon>
        <taxon>Bacillati</taxon>
        <taxon>Actinomycetota</taxon>
        <taxon>Actinomycetes</taxon>
        <taxon>Streptosporangiales</taxon>
        <taxon>Thermomonosporaceae</taxon>
        <taxon>Actinomadura</taxon>
    </lineage>
</organism>
<comment type="caution">
    <text evidence="1">The sequence shown here is derived from an EMBL/GenBank/DDBJ whole genome shotgun (WGS) entry which is preliminary data.</text>
</comment>
<proteinExistence type="predicted"/>
<dbReference type="Proteomes" id="UP000468735">
    <property type="component" value="Unassembled WGS sequence"/>
</dbReference>